<reference evidence="1 2" key="1">
    <citation type="submission" date="2023-02" db="EMBL/GenBank/DDBJ databases">
        <title>LHISI_Scaffold_Assembly.</title>
        <authorList>
            <person name="Stuart O.P."/>
            <person name="Cleave R."/>
            <person name="Magrath M.J.L."/>
            <person name="Mikheyev A.S."/>
        </authorList>
    </citation>
    <scope>NUCLEOTIDE SEQUENCE [LARGE SCALE GENOMIC DNA]</scope>
    <source>
        <strain evidence="1">Daus_M_001</strain>
        <tissue evidence="1">Leg muscle</tissue>
    </source>
</reference>
<evidence type="ECO:0000313" key="2">
    <source>
        <dbReference type="Proteomes" id="UP001159363"/>
    </source>
</evidence>
<sequence>MHRIEFLSVVALEKVVCNRKKDTDAHSLNRLQMHWLRFEKGSPFSINFKETFNDLVEFRQIDLRKHRPGRNVPQSLASVEQVPLYPSRRPISEAKKNDMPALLPYISSVHHKYFKSLPVSSSTRSQMVSQDAETDNETTVFV</sequence>
<dbReference type="Proteomes" id="UP001159363">
    <property type="component" value="Chromosome 7"/>
</dbReference>
<evidence type="ECO:0000313" key="1">
    <source>
        <dbReference type="EMBL" id="KAJ8876735.1"/>
    </source>
</evidence>
<proteinExistence type="predicted"/>
<keyword evidence="2" id="KW-1185">Reference proteome</keyword>
<gene>
    <name evidence="1" type="ORF">PR048_021182</name>
</gene>
<protein>
    <submittedName>
        <fullName evidence="1">Uncharacterized protein</fullName>
    </submittedName>
</protein>
<name>A0ABQ9GXG7_9NEOP</name>
<organism evidence="1 2">
    <name type="scientific">Dryococelus australis</name>
    <dbReference type="NCBI Taxonomy" id="614101"/>
    <lineage>
        <taxon>Eukaryota</taxon>
        <taxon>Metazoa</taxon>
        <taxon>Ecdysozoa</taxon>
        <taxon>Arthropoda</taxon>
        <taxon>Hexapoda</taxon>
        <taxon>Insecta</taxon>
        <taxon>Pterygota</taxon>
        <taxon>Neoptera</taxon>
        <taxon>Polyneoptera</taxon>
        <taxon>Phasmatodea</taxon>
        <taxon>Verophasmatodea</taxon>
        <taxon>Anareolatae</taxon>
        <taxon>Phasmatidae</taxon>
        <taxon>Eurycanthinae</taxon>
        <taxon>Dryococelus</taxon>
    </lineage>
</organism>
<accession>A0ABQ9GXG7</accession>
<dbReference type="EMBL" id="JARBHB010000008">
    <property type="protein sequence ID" value="KAJ8876735.1"/>
    <property type="molecule type" value="Genomic_DNA"/>
</dbReference>
<comment type="caution">
    <text evidence="1">The sequence shown here is derived from an EMBL/GenBank/DDBJ whole genome shotgun (WGS) entry which is preliminary data.</text>
</comment>